<gene>
    <name evidence="1" type="ORF">FEM48_Zijuj08G0199600</name>
</gene>
<dbReference type="EMBL" id="JAEACU010000008">
    <property type="protein sequence ID" value="KAH7520946.1"/>
    <property type="molecule type" value="Genomic_DNA"/>
</dbReference>
<reference evidence="1" key="1">
    <citation type="journal article" date="2021" name="Front. Plant Sci.">
        <title>Chromosome-Scale Genome Assembly for Chinese Sour Jujube and Insights Into Its Genome Evolution and Domestication Signature.</title>
        <authorList>
            <person name="Shen L.-Y."/>
            <person name="Luo H."/>
            <person name="Wang X.-L."/>
            <person name="Wang X.-M."/>
            <person name="Qiu X.-J."/>
            <person name="Liu H."/>
            <person name="Zhou S.-S."/>
            <person name="Jia K.-H."/>
            <person name="Nie S."/>
            <person name="Bao Y.-T."/>
            <person name="Zhang R.-G."/>
            <person name="Yun Q.-Z."/>
            <person name="Chai Y.-H."/>
            <person name="Lu J.-Y."/>
            <person name="Li Y."/>
            <person name="Zhao S.-W."/>
            <person name="Mao J.-F."/>
            <person name="Jia S.-G."/>
            <person name="Mao Y.-M."/>
        </authorList>
    </citation>
    <scope>NUCLEOTIDE SEQUENCE</scope>
    <source>
        <strain evidence="1">AT0</strain>
        <tissue evidence="1">Leaf</tissue>
    </source>
</reference>
<evidence type="ECO:0008006" key="3">
    <source>
        <dbReference type="Google" id="ProtNLM"/>
    </source>
</evidence>
<dbReference type="AlphaFoldDB" id="A0A978V130"/>
<proteinExistence type="predicted"/>
<name>A0A978V130_ZIZJJ</name>
<dbReference type="PANTHER" id="PTHR34270">
    <property type="entry name" value="PROTEIN RALF-LIKE 15-RELATED"/>
    <property type="match status" value="1"/>
</dbReference>
<organism evidence="1 2">
    <name type="scientific">Ziziphus jujuba var. spinosa</name>
    <dbReference type="NCBI Taxonomy" id="714518"/>
    <lineage>
        <taxon>Eukaryota</taxon>
        <taxon>Viridiplantae</taxon>
        <taxon>Streptophyta</taxon>
        <taxon>Embryophyta</taxon>
        <taxon>Tracheophyta</taxon>
        <taxon>Spermatophyta</taxon>
        <taxon>Magnoliopsida</taxon>
        <taxon>eudicotyledons</taxon>
        <taxon>Gunneridae</taxon>
        <taxon>Pentapetalae</taxon>
        <taxon>rosids</taxon>
        <taxon>fabids</taxon>
        <taxon>Rosales</taxon>
        <taxon>Rhamnaceae</taxon>
        <taxon>Paliureae</taxon>
        <taxon>Ziziphus</taxon>
    </lineage>
</organism>
<dbReference type="Proteomes" id="UP000813462">
    <property type="component" value="Unassembled WGS sequence"/>
</dbReference>
<evidence type="ECO:0000313" key="1">
    <source>
        <dbReference type="EMBL" id="KAH7520946.1"/>
    </source>
</evidence>
<evidence type="ECO:0000313" key="2">
    <source>
        <dbReference type="Proteomes" id="UP000813462"/>
    </source>
</evidence>
<sequence>MATLKASFSINVLCIASLICFIFLNRVLVNATPIGYPPIGKGDPTPCPPTGCLPPTQGPYSRGCTKPERCRGSPPDLGRKLKWQPSIEVAS</sequence>
<dbReference type="PANTHER" id="PTHR34270:SF3">
    <property type="entry name" value="PROTEIN RALF-LIKE 16-RELATED"/>
    <property type="match status" value="1"/>
</dbReference>
<accession>A0A978V130</accession>
<comment type="caution">
    <text evidence="1">The sequence shown here is derived from an EMBL/GenBank/DDBJ whole genome shotgun (WGS) entry which is preliminary data.</text>
</comment>
<protein>
    <recommendedName>
        <fullName evidence="3">Rapid ALkalinization Factor</fullName>
    </recommendedName>
</protein>